<gene>
    <name evidence="3" type="ORF">FSP39_018494</name>
</gene>
<name>A0AA88YM37_PINIB</name>
<feature type="domain" description="NADAR" evidence="2">
    <location>
        <begin position="4"/>
        <end position="110"/>
    </location>
</feature>
<evidence type="ECO:0000256" key="1">
    <source>
        <dbReference type="SAM" id="MobiDB-lite"/>
    </source>
</evidence>
<comment type="caution">
    <text evidence="3">The sequence shown here is derived from an EMBL/GenBank/DDBJ whole genome shotgun (WGS) entry which is preliminary data.</text>
</comment>
<organism evidence="3 4">
    <name type="scientific">Pinctada imbricata</name>
    <name type="common">Atlantic pearl-oyster</name>
    <name type="synonym">Pinctada martensii</name>
    <dbReference type="NCBI Taxonomy" id="66713"/>
    <lineage>
        <taxon>Eukaryota</taxon>
        <taxon>Metazoa</taxon>
        <taxon>Spiralia</taxon>
        <taxon>Lophotrochozoa</taxon>
        <taxon>Mollusca</taxon>
        <taxon>Bivalvia</taxon>
        <taxon>Autobranchia</taxon>
        <taxon>Pteriomorphia</taxon>
        <taxon>Pterioida</taxon>
        <taxon>Pterioidea</taxon>
        <taxon>Pteriidae</taxon>
        <taxon>Pinctada</taxon>
    </lineage>
</organism>
<dbReference type="SUPFAM" id="SSF143990">
    <property type="entry name" value="YbiA-like"/>
    <property type="match status" value="1"/>
</dbReference>
<dbReference type="InterPro" id="IPR012816">
    <property type="entry name" value="NADAR"/>
</dbReference>
<evidence type="ECO:0000313" key="3">
    <source>
        <dbReference type="EMBL" id="KAK3107621.1"/>
    </source>
</evidence>
<protein>
    <recommendedName>
        <fullName evidence="2">NADAR domain-containing protein</fullName>
    </recommendedName>
</protein>
<dbReference type="Pfam" id="PF08719">
    <property type="entry name" value="NADAR"/>
    <property type="match status" value="1"/>
</dbReference>
<reference evidence="3" key="1">
    <citation type="submission" date="2019-08" db="EMBL/GenBank/DDBJ databases">
        <title>The improved chromosome-level genome for the pearl oyster Pinctada fucata martensii using PacBio sequencing and Hi-C.</title>
        <authorList>
            <person name="Zheng Z."/>
        </authorList>
    </citation>
    <scope>NUCLEOTIDE SEQUENCE</scope>
    <source>
        <strain evidence="3">ZZ-2019</strain>
        <tissue evidence="3">Adductor muscle</tissue>
    </source>
</reference>
<dbReference type="Proteomes" id="UP001186944">
    <property type="component" value="Unassembled WGS sequence"/>
</dbReference>
<keyword evidence="4" id="KW-1185">Reference proteome</keyword>
<feature type="region of interest" description="Disordered" evidence="1">
    <location>
        <begin position="159"/>
        <end position="182"/>
    </location>
</feature>
<dbReference type="AlphaFoldDB" id="A0AA88YM37"/>
<evidence type="ECO:0000313" key="4">
    <source>
        <dbReference type="Proteomes" id="UP001186944"/>
    </source>
</evidence>
<proteinExistence type="predicted"/>
<feature type="compositionally biased region" description="Polar residues" evidence="1">
    <location>
        <begin position="166"/>
        <end position="182"/>
    </location>
</feature>
<dbReference type="EMBL" id="VSWD01000002">
    <property type="protein sequence ID" value="KAK3107621.1"/>
    <property type="molecule type" value="Genomic_DNA"/>
</dbReference>
<dbReference type="Gene3D" id="1.10.357.40">
    <property type="entry name" value="YbiA-like"/>
    <property type="match status" value="1"/>
</dbReference>
<dbReference type="InterPro" id="IPR037238">
    <property type="entry name" value="YbiA-like_sf"/>
</dbReference>
<evidence type="ECO:0000259" key="2">
    <source>
        <dbReference type="Pfam" id="PF08719"/>
    </source>
</evidence>
<accession>A0AA88YM37</accession>
<dbReference type="CDD" id="cd15457">
    <property type="entry name" value="NADAR"/>
    <property type="match status" value="1"/>
</dbReference>
<sequence>MRCGDVHKAEAILHSKTALDAKRLGSTVYETDNFQGERVIVMSEILQAKIKQVPEFLDTLKESESDSVFVEAYYDEFWGSGLDFEGTVHTVNEKWPGKNNLGIMLEKLAKTVRPNPEAWQTVTNNKSAPKSNANKNVVSQFDVCEMLIDLKTPRKRLVCGRRKSVSAGNSRTTSPEKSGSAG</sequence>